<evidence type="ECO:0000259" key="1">
    <source>
        <dbReference type="Pfam" id="PF09820"/>
    </source>
</evidence>
<dbReference type="Proteomes" id="UP000652847">
    <property type="component" value="Unassembled WGS sequence"/>
</dbReference>
<feature type="domain" description="AAA-ATPase-like" evidence="1">
    <location>
        <begin position="8"/>
        <end position="236"/>
    </location>
</feature>
<evidence type="ECO:0000313" key="2">
    <source>
        <dbReference type="EMBL" id="MBC5652276.1"/>
    </source>
</evidence>
<gene>
    <name evidence="2" type="ORF">H8S54_14470</name>
</gene>
<sequence length="571" mass="66023">MAALLKLPVGIEDFREIRRLGFYYIDKTKLIEQLLDNWGKVNLFTRPRRFGKTLNMSMLRYFFEIGADSTLFEGLNISQRKDLVEEYLGKFPVIFLTLKGVEGETFAKAKAKLVKLVALEAERFHFLKDSDRLTENEKARYGALVQMSSGKYLMDDETLEAALQTLSELLFHYYGQKTIILIDEYDVPLDKAYQNGYYQEMLSLLRALFGDALKTNQFLQFAVLTGCLRVSKESIFTGLNNFKVLSITDVRFDEQFGFTEEEVSKLLKTYHLEGHLPEIKEWYDGYHFGAADIYCPWDVINHVDLLCKNPTAMPQCYWINTSGNILVKNFITRANKTTQDEIERLVAGEPIEKNVRLELTYDEIDNSIENIWSVLFTTGYLTQAGITDQGAYKLVIPNKEVKEVYKVQIQEWFDKKVRANTEQLTFLWKSVEEGNVSSIEQYLNRTLSNSISVFDTKAPEKEKESSYHTFLVGLLIGNTNWVVRSNVEAGEGFADIIIKPENPDAGIVFELKYSKDISGLDKACAKAIEQIKSRRYYEYLRNDGRHDITLYGIAFYKKRCKVVVEKRKEEW</sequence>
<protein>
    <submittedName>
        <fullName evidence="2">AAA family ATPase</fullName>
    </submittedName>
</protein>
<evidence type="ECO:0000313" key="3">
    <source>
        <dbReference type="Proteomes" id="UP000652847"/>
    </source>
</evidence>
<dbReference type="PANTHER" id="PTHR34825:SF1">
    <property type="entry name" value="AAA-ATPASE-LIKE DOMAIN-CONTAINING PROTEIN"/>
    <property type="match status" value="1"/>
</dbReference>
<dbReference type="InterPro" id="IPR027417">
    <property type="entry name" value="P-loop_NTPase"/>
</dbReference>
<dbReference type="InterPro" id="IPR012547">
    <property type="entry name" value="PDDEXK_9"/>
</dbReference>
<comment type="caution">
    <text evidence="2">The sequence shown here is derived from an EMBL/GenBank/DDBJ whole genome shotgun (WGS) entry which is preliminary data.</text>
</comment>
<dbReference type="AlphaFoldDB" id="A0A8I0AL73"/>
<keyword evidence="3" id="KW-1185">Reference proteome</keyword>
<organism evidence="2 3">
    <name type="scientific">Blautia segnis</name>
    <dbReference type="NCBI Taxonomy" id="2763030"/>
    <lineage>
        <taxon>Bacteria</taxon>
        <taxon>Bacillati</taxon>
        <taxon>Bacillota</taxon>
        <taxon>Clostridia</taxon>
        <taxon>Lachnospirales</taxon>
        <taxon>Lachnospiraceae</taxon>
        <taxon>Blautia</taxon>
    </lineage>
</organism>
<dbReference type="PANTHER" id="PTHR34825">
    <property type="entry name" value="CONSERVED PROTEIN, WITH A WEAK D-GALACTARATE DEHYDRATASE/ALTRONATE HYDROLASE DOMAIN"/>
    <property type="match status" value="1"/>
</dbReference>
<proteinExistence type="predicted"/>
<dbReference type="InterPro" id="IPR018631">
    <property type="entry name" value="AAA-ATPase-like_dom"/>
</dbReference>
<name>A0A8I0AL73_9FIRM</name>
<dbReference type="SUPFAM" id="SSF52540">
    <property type="entry name" value="P-loop containing nucleoside triphosphate hydrolases"/>
    <property type="match status" value="1"/>
</dbReference>
<dbReference type="RefSeq" id="WP_186901719.1">
    <property type="nucleotide sequence ID" value="NZ_JACOOT010000033.1"/>
</dbReference>
<dbReference type="Pfam" id="PF09820">
    <property type="entry name" value="AAA-ATPase_like"/>
    <property type="match status" value="1"/>
</dbReference>
<reference evidence="2 3" key="1">
    <citation type="submission" date="2020-08" db="EMBL/GenBank/DDBJ databases">
        <title>Genome public.</title>
        <authorList>
            <person name="Liu C."/>
            <person name="Sun Q."/>
        </authorList>
    </citation>
    <scope>NUCLEOTIDE SEQUENCE [LARGE SCALE GENOMIC DNA]</scope>
    <source>
        <strain evidence="2 3">BX17</strain>
    </source>
</reference>
<accession>A0A8I0AL73</accession>
<dbReference type="Pfam" id="PF08011">
    <property type="entry name" value="PDDEXK_9"/>
    <property type="match status" value="1"/>
</dbReference>
<dbReference type="EMBL" id="JACOOT010000033">
    <property type="protein sequence ID" value="MBC5652276.1"/>
    <property type="molecule type" value="Genomic_DNA"/>
</dbReference>